<name>A0A8S0VVM4_CYCAE</name>
<keyword evidence="3" id="KW-1185">Reference proteome</keyword>
<accession>A0A8S0VVM4</accession>
<comment type="caution">
    <text evidence="2">The sequence shown here is derived from an EMBL/GenBank/DDBJ whole genome shotgun (WGS) entry which is preliminary data.</text>
</comment>
<dbReference type="OrthoDB" id="2505473at2759"/>
<feature type="compositionally biased region" description="Acidic residues" evidence="1">
    <location>
        <begin position="276"/>
        <end position="287"/>
    </location>
</feature>
<evidence type="ECO:0000313" key="2">
    <source>
        <dbReference type="EMBL" id="CAA7264000.1"/>
    </source>
</evidence>
<dbReference type="Proteomes" id="UP000467700">
    <property type="component" value="Unassembled WGS sequence"/>
</dbReference>
<reference evidence="2 3" key="1">
    <citation type="submission" date="2020-01" db="EMBL/GenBank/DDBJ databases">
        <authorList>
            <person name="Gupta K D."/>
        </authorList>
    </citation>
    <scope>NUCLEOTIDE SEQUENCE [LARGE SCALE GENOMIC DNA]</scope>
</reference>
<feature type="compositionally biased region" description="Acidic residues" evidence="1">
    <location>
        <begin position="131"/>
        <end position="140"/>
    </location>
</feature>
<feature type="region of interest" description="Disordered" evidence="1">
    <location>
        <begin position="39"/>
        <end position="78"/>
    </location>
</feature>
<dbReference type="EMBL" id="CACVBS010000042">
    <property type="protein sequence ID" value="CAA7264000.1"/>
    <property type="molecule type" value="Genomic_DNA"/>
</dbReference>
<organism evidence="2 3">
    <name type="scientific">Cyclocybe aegerita</name>
    <name type="common">Black poplar mushroom</name>
    <name type="synonym">Agrocybe aegerita</name>
    <dbReference type="NCBI Taxonomy" id="1973307"/>
    <lineage>
        <taxon>Eukaryota</taxon>
        <taxon>Fungi</taxon>
        <taxon>Dikarya</taxon>
        <taxon>Basidiomycota</taxon>
        <taxon>Agaricomycotina</taxon>
        <taxon>Agaricomycetes</taxon>
        <taxon>Agaricomycetidae</taxon>
        <taxon>Agaricales</taxon>
        <taxon>Agaricineae</taxon>
        <taxon>Bolbitiaceae</taxon>
        <taxon>Cyclocybe</taxon>
    </lineage>
</organism>
<proteinExistence type="predicted"/>
<dbReference type="AlphaFoldDB" id="A0A8S0VVM4"/>
<gene>
    <name evidence="2" type="ORF">AAE3_LOCUS6273</name>
</gene>
<feature type="region of interest" description="Disordered" evidence="1">
    <location>
        <begin position="119"/>
        <end position="140"/>
    </location>
</feature>
<protein>
    <submittedName>
        <fullName evidence="2">Uncharacterized protein</fullName>
    </submittedName>
</protein>
<evidence type="ECO:0000313" key="3">
    <source>
        <dbReference type="Proteomes" id="UP000467700"/>
    </source>
</evidence>
<sequence length="287" mass="32361">MMVEKRKPSLFVCYPSPPLFLSPLSRLRALIDLLTPKLTMSESQEPSSSTTRGRGRGRGKSRGGLGKYLRARGRGRGMGRPAQFTERLLLEGEGKPSLTEEEEAELAKELREKYSRRNLGTNADRYKEEQPELDSDGEPILEPEVDLSSFLEKQRISEDVGPTLKVAEAKDYDEADVDTSLAHISSNPTRYKLEALSKKGKVEQIEWDGELDQMSKEKKAAEATWDLKDRFKAKSEKLRTKPVTPTTTSARRKQGEYQEAPALPLPDGVKPKSQMEEMEDFLDELLT</sequence>
<evidence type="ECO:0000256" key="1">
    <source>
        <dbReference type="SAM" id="MobiDB-lite"/>
    </source>
</evidence>
<feature type="region of interest" description="Disordered" evidence="1">
    <location>
        <begin position="236"/>
        <end position="287"/>
    </location>
</feature>